<sequence length="458" mass="51825">MLLTINYQGKNTQDLGYLLHKNPSRPQEFTLNYGKAYVFYPEVSNESTTAALLLDIDPIELARGKVGSSEGGLFDYVNDRPYVCSSFMSTALSRVFGTAMSGRSKEKQALADTPINLKAKIHMLAASNKNMLPAVFEPLGYTIAVETFPNDDQFPRWGQSNYVNLTLSGTLRLCELLHHLYVLIPVFDTQKHYYIADAEIEKLLSHGEGWLKEHPLCEYITSRYLHRRRSLINKALARLTDNPEEDAPGQAEPEAKRPKLNQTRLRAVVDEVLASGAKSVIDMGCGEGNLTRLLLREQQLSKVAAFDVAFTALERAKDKLKVDRLHETLQNKLGLFQGSLVYRDKRCEGFDCACVVEVIEHLDESRLTAFTRVLFEFANPRTVIITTPNAEYNIHYAGMKENALRHADHRFEWNRAQFAAWVNAICENYRYKVAIKEIGDNDDDTGTPTQMGVFTRCE</sequence>
<dbReference type="InterPro" id="IPR024740">
    <property type="entry name" value="Hen1_N"/>
</dbReference>
<dbReference type="Pfam" id="PF12623">
    <property type="entry name" value="Hen1_L"/>
    <property type="match status" value="1"/>
</dbReference>
<dbReference type="GO" id="GO:0003723">
    <property type="term" value="F:RNA binding"/>
    <property type="evidence" value="ECO:0007669"/>
    <property type="project" value="UniProtKB-KW"/>
</dbReference>
<dbReference type="NCBIfam" id="TIGR04074">
    <property type="entry name" value="bacter_Hen1"/>
    <property type="match status" value="1"/>
</dbReference>
<dbReference type="GO" id="GO:0001510">
    <property type="term" value="P:RNA methylation"/>
    <property type="evidence" value="ECO:0007669"/>
    <property type="project" value="InterPro"/>
</dbReference>
<accession>A0A1G9M0H3</accession>
<dbReference type="AlphaFoldDB" id="A0A1G9M0H3"/>
<dbReference type="Proteomes" id="UP000214880">
    <property type="component" value="Unassembled WGS sequence"/>
</dbReference>
<protein>
    <recommendedName>
        <fullName evidence="3">Small RNA 2'-O-methyltransferase</fullName>
        <ecNumber evidence="11">2.1.1.386</ecNumber>
    </recommendedName>
</protein>
<feature type="domain" description="Methyltransferase" evidence="14">
    <location>
        <begin position="280"/>
        <end position="375"/>
    </location>
</feature>
<feature type="domain" description="Hen1 N-terminal" evidence="13">
    <location>
        <begin position="1"/>
        <end position="239"/>
    </location>
</feature>
<keyword evidence="9" id="KW-0694">RNA-binding</keyword>
<dbReference type="STRING" id="146817.SAMN04488502_101512"/>
<dbReference type="InterPro" id="IPR024026">
    <property type="entry name" value="3'-RNA_MeTfrase_Hen1_bac"/>
</dbReference>
<dbReference type="Pfam" id="PF13649">
    <property type="entry name" value="Methyltransf_25"/>
    <property type="match status" value="1"/>
</dbReference>
<evidence type="ECO:0000313" key="16">
    <source>
        <dbReference type="Proteomes" id="UP000214880"/>
    </source>
</evidence>
<proteinExistence type="inferred from homology"/>
<evidence type="ECO:0000256" key="1">
    <source>
        <dbReference type="ARBA" id="ARBA00001946"/>
    </source>
</evidence>
<evidence type="ECO:0000256" key="5">
    <source>
        <dbReference type="ARBA" id="ARBA00022679"/>
    </source>
</evidence>
<evidence type="ECO:0000256" key="8">
    <source>
        <dbReference type="ARBA" id="ARBA00022842"/>
    </source>
</evidence>
<evidence type="ECO:0000256" key="11">
    <source>
        <dbReference type="ARBA" id="ARBA00035025"/>
    </source>
</evidence>
<dbReference type="EMBL" id="FNHB01000001">
    <property type="protein sequence ID" value="SDL67225.1"/>
    <property type="molecule type" value="Genomic_DNA"/>
</dbReference>
<dbReference type="InterPro" id="IPR026610">
    <property type="entry name" value="Hen1"/>
</dbReference>
<keyword evidence="4 15" id="KW-0489">Methyltransferase</keyword>
<dbReference type="OrthoDB" id="1665499at2"/>
<dbReference type="PANTHER" id="PTHR21404:SF3">
    <property type="entry name" value="SMALL RNA 2'-O-METHYLTRANSFERASE"/>
    <property type="match status" value="1"/>
</dbReference>
<organism evidence="15 16">
    <name type="scientific">Dendrosporobacter quercicolus</name>
    <dbReference type="NCBI Taxonomy" id="146817"/>
    <lineage>
        <taxon>Bacteria</taxon>
        <taxon>Bacillati</taxon>
        <taxon>Bacillota</taxon>
        <taxon>Negativicutes</taxon>
        <taxon>Selenomonadales</taxon>
        <taxon>Sporomusaceae</taxon>
        <taxon>Dendrosporobacter</taxon>
    </lineage>
</organism>
<dbReference type="InterPro" id="IPR029063">
    <property type="entry name" value="SAM-dependent_MTases_sf"/>
</dbReference>
<evidence type="ECO:0000256" key="10">
    <source>
        <dbReference type="ARBA" id="ARBA00023158"/>
    </source>
</evidence>
<comment type="catalytic activity">
    <reaction evidence="12">
        <text>small RNA 3'-end nucleotide + S-adenosyl-L-methionine = small RNA 3'-end 2'-O-methylnucleotide + S-adenosyl-L-homocysteine + H(+)</text>
        <dbReference type="Rhea" id="RHEA:37887"/>
        <dbReference type="Rhea" id="RHEA-COMP:10415"/>
        <dbReference type="Rhea" id="RHEA-COMP:10416"/>
        <dbReference type="ChEBI" id="CHEBI:15378"/>
        <dbReference type="ChEBI" id="CHEBI:57856"/>
        <dbReference type="ChEBI" id="CHEBI:59789"/>
        <dbReference type="ChEBI" id="CHEBI:74896"/>
        <dbReference type="ChEBI" id="CHEBI:74898"/>
        <dbReference type="EC" id="2.1.1.386"/>
    </reaction>
</comment>
<evidence type="ECO:0000259" key="14">
    <source>
        <dbReference type="Pfam" id="PF13649"/>
    </source>
</evidence>
<keyword evidence="7" id="KW-0479">Metal-binding</keyword>
<keyword evidence="16" id="KW-1185">Reference proteome</keyword>
<evidence type="ECO:0000256" key="7">
    <source>
        <dbReference type="ARBA" id="ARBA00022723"/>
    </source>
</evidence>
<gene>
    <name evidence="15" type="ORF">SAMN04488502_101512</name>
</gene>
<dbReference type="Gene3D" id="3.40.50.150">
    <property type="entry name" value="Vaccinia Virus protein VP39"/>
    <property type="match status" value="1"/>
</dbReference>
<dbReference type="GO" id="GO:0031047">
    <property type="term" value="P:regulatory ncRNA-mediated gene silencing"/>
    <property type="evidence" value="ECO:0007669"/>
    <property type="project" value="UniProtKB-KW"/>
</dbReference>
<evidence type="ECO:0000256" key="4">
    <source>
        <dbReference type="ARBA" id="ARBA00022603"/>
    </source>
</evidence>
<evidence type="ECO:0000256" key="2">
    <source>
        <dbReference type="ARBA" id="ARBA00009026"/>
    </source>
</evidence>
<evidence type="ECO:0000259" key="13">
    <source>
        <dbReference type="Pfam" id="PF12623"/>
    </source>
</evidence>
<dbReference type="InterPro" id="IPR038546">
    <property type="entry name" value="Hen1_N_sf"/>
</dbReference>
<comment type="similarity">
    <text evidence="2">Belongs to the methyltransferase superfamily. HEN1 family.</text>
</comment>
<evidence type="ECO:0000256" key="12">
    <source>
        <dbReference type="ARBA" id="ARBA00048418"/>
    </source>
</evidence>
<evidence type="ECO:0000256" key="3">
    <source>
        <dbReference type="ARBA" id="ARBA00021330"/>
    </source>
</evidence>
<dbReference type="Gene3D" id="3.30.1610.20">
    <property type="entry name" value="Hen1, N-terminal domain"/>
    <property type="match status" value="1"/>
</dbReference>
<dbReference type="GO" id="GO:0090486">
    <property type="term" value="F:small RNA 2'-O-methyltransferase activity"/>
    <property type="evidence" value="ECO:0007669"/>
    <property type="project" value="UniProtKB-EC"/>
</dbReference>
<dbReference type="RefSeq" id="WP_092067960.1">
    <property type="nucleotide sequence ID" value="NZ_FNHB01000001.1"/>
</dbReference>
<name>A0A1G9M0H3_9FIRM</name>
<dbReference type="EC" id="2.1.1.386" evidence="11"/>
<dbReference type="GO" id="GO:0046872">
    <property type="term" value="F:metal ion binding"/>
    <property type="evidence" value="ECO:0007669"/>
    <property type="project" value="UniProtKB-KW"/>
</dbReference>
<comment type="cofactor">
    <cofactor evidence="1">
        <name>Mg(2+)</name>
        <dbReference type="ChEBI" id="CHEBI:18420"/>
    </cofactor>
</comment>
<keyword evidence="10" id="KW-0943">RNA-mediated gene silencing</keyword>
<dbReference type="InterPro" id="IPR041698">
    <property type="entry name" value="Methyltransf_25"/>
</dbReference>
<evidence type="ECO:0000256" key="6">
    <source>
        <dbReference type="ARBA" id="ARBA00022691"/>
    </source>
</evidence>
<dbReference type="PANTHER" id="PTHR21404">
    <property type="entry name" value="HEN1"/>
    <property type="match status" value="1"/>
</dbReference>
<keyword evidence="8" id="KW-0460">Magnesium</keyword>
<keyword evidence="5 15" id="KW-0808">Transferase</keyword>
<dbReference type="SUPFAM" id="SSF53335">
    <property type="entry name" value="S-adenosyl-L-methionine-dependent methyltransferases"/>
    <property type="match status" value="1"/>
</dbReference>
<evidence type="ECO:0000313" key="15">
    <source>
        <dbReference type="EMBL" id="SDL67225.1"/>
    </source>
</evidence>
<keyword evidence="6" id="KW-0949">S-adenosyl-L-methionine</keyword>
<evidence type="ECO:0000256" key="9">
    <source>
        <dbReference type="ARBA" id="ARBA00022884"/>
    </source>
</evidence>
<reference evidence="15 16" key="1">
    <citation type="submission" date="2016-10" db="EMBL/GenBank/DDBJ databases">
        <authorList>
            <person name="de Groot N.N."/>
        </authorList>
    </citation>
    <scope>NUCLEOTIDE SEQUENCE [LARGE SCALE GENOMIC DNA]</scope>
    <source>
        <strain evidence="15 16">DSM 1736</strain>
    </source>
</reference>